<feature type="region of interest" description="Disordered" evidence="1">
    <location>
        <begin position="36"/>
        <end position="80"/>
    </location>
</feature>
<dbReference type="EMBL" id="CAXKWB010019892">
    <property type="protein sequence ID" value="CAL4122308.1"/>
    <property type="molecule type" value="Genomic_DNA"/>
</dbReference>
<protein>
    <submittedName>
        <fullName evidence="4">Uncharacterized protein</fullName>
    </submittedName>
</protein>
<dbReference type="AlphaFoldDB" id="A0AAV2RAZ3"/>
<comment type="caution">
    <text evidence="4">The sequence shown here is derived from an EMBL/GenBank/DDBJ whole genome shotgun (WGS) entry which is preliminary data.</text>
</comment>
<evidence type="ECO:0000256" key="3">
    <source>
        <dbReference type="SAM" id="SignalP"/>
    </source>
</evidence>
<keyword evidence="2" id="KW-0812">Transmembrane</keyword>
<keyword evidence="5" id="KW-1185">Reference proteome</keyword>
<organism evidence="4 5">
    <name type="scientific">Meganyctiphanes norvegica</name>
    <name type="common">Northern krill</name>
    <name type="synonym">Thysanopoda norvegica</name>
    <dbReference type="NCBI Taxonomy" id="48144"/>
    <lineage>
        <taxon>Eukaryota</taxon>
        <taxon>Metazoa</taxon>
        <taxon>Ecdysozoa</taxon>
        <taxon>Arthropoda</taxon>
        <taxon>Crustacea</taxon>
        <taxon>Multicrustacea</taxon>
        <taxon>Malacostraca</taxon>
        <taxon>Eumalacostraca</taxon>
        <taxon>Eucarida</taxon>
        <taxon>Euphausiacea</taxon>
        <taxon>Euphausiidae</taxon>
        <taxon>Meganyctiphanes</taxon>
    </lineage>
</organism>
<feature type="transmembrane region" description="Helical" evidence="2">
    <location>
        <begin position="106"/>
        <end position="131"/>
    </location>
</feature>
<sequence>MRSNFYIMFALLAFVPLSFFVEKSIAQNIDDQNVHSEDVHSEDVHSEDVHSEDVHSEDVHSEDVHSEDMHSEDMEPEELPKLDSSDFEFKRNTQASDAVERVSRGFFIGIFSVVIIAVLFIPWATVITYLLSASLMVFSIHVFDTWLTGSFDLLPNGGGLFSSYGYDDDKWWWYQQMYGDE</sequence>
<evidence type="ECO:0000256" key="2">
    <source>
        <dbReference type="SAM" id="Phobius"/>
    </source>
</evidence>
<feature type="chain" id="PRO_5043943216" evidence="3">
    <location>
        <begin position="27"/>
        <end position="181"/>
    </location>
</feature>
<reference evidence="4 5" key="1">
    <citation type="submission" date="2024-05" db="EMBL/GenBank/DDBJ databases">
        <authorList>
            <person name="Wallberg A."/>
        </authorList>
    </citation>
    <scope>NUCLEOTIDE SEQUENCE [LARGE SCALE GENOMIC DNA]</scope>
</reference>
<name>A0AAV2RAZ3_MEGNR</name>
<gene>
    <name evidence="4" type="ORF">MNOR_LOCUS23030</name>
</gene>
<proteinExistence type="predicted"/>
<dbReference type="Proteomes" id="UP001497623">
    <property type="component" value="Unassembled WGS sequence"/>
</dbReference>
<keyword evidence="2" id="KW-0472">Membrane</keyword>
<evidence type="ECO:0000313" key="4">
    <source>
        <dbReference type="EMBL" id="CAL4122308.1"/>
    </source>
</evidence>
<evidence type="ECO:0000313" key="5">
    <source>
        <dbReference type="Proteomes" id="UP001497623"/>
    </source>
</evidence>
<keyword evidence="3" id="KW-0732">Signal</keyword>
<feature type="signal peptide" evidence="3">
    <location>
        <begin position="1"/>
        <end position="26"/>
    </location>
</feature>
<evidence type="ECO:0000256" key="1">
    <source>
        <dbReference type="SAM" id="MobiDB-lite"/>
    </source>
</evidence>
<keyword evidence="2" id="KW-1133">Transmembrane helix</keyword>
<accession>A0AAV2RAZ3</accession>